<dbReference type="OrthoDB" id="9800627at2"/>
<name>A0A368UPB3_9BACT</name>
<keyword evidence="3" id="KW-0812">Transmembrane</keyword>
<protein>
    <submittedName>
        <fullName evidence="5">CBS domain-containing protein</fullName>
    </submittedName>
</protein>
<dbReference type="InterPro" id="IPR000644">
    <property type="entry name" value="CBS_dom"/>
</dbReference>
<feature type="domain" description="CBS" evidence="4">
    <location>
        <begin position="129"/>
        <end position="185"/>
    </location>
</feature>
<keyword evidence="6" id="KW-1185">Reference proteome</keyword>
<feature type="transmembrane region" description="Helical" evidence="3">
    <location>
        <begin position="20"/>
        <end position="42"/>
    </location>
</feature>
<reference evidence="5 6" key="1">
    <citation type="submission" date="2018-07" db="EMBL/GenBank/DDBJ databases">
        <title>Freshwater and sediment microbial communities from various areas in North America, analyzing microbe dynamics in response to fracking.</title>
        <authorList>
            <person name="Lamendella R."/>
        </authorList>
    </citation>
    <scope>NUCLEOTIDE SEQUENCE [LARGE SCALE GENOMIC DNA]</scope>
    <source>
        <strain evidence="5 6">160A</strain>
    </source>
</reference>
<gene>
    <name evidence="5" type="ORF">DFO77_12179</name>
</gene>
<dbReference type="Proteomes" id="UP000252733">
    <property type="component" value="Unassembled WGS sequence"/>
</dbReference>
<dbReference type="Gene3D" id="3.10.580.10">
    <property type="entry name" value="CBS-domain"/>
    <property type="match status" value="1"/>
</dbReference>
<evidence type="ECO:0000313" key="6">
    <source>
        <dbReference type="Proteomes" id="UP000252733"/>
    </source>
</evidence>
<keyword evidence="3" id="KW-0472">Membrane</keyword>
<dbReference type="PANTHER" id="PTHR43080">
    <property type="entry name" value="CBS DOMAIN-CONTAINING PROTEIN CBSX3, MITOCHONDRIAL"/>
    <property type="match status" value="1"/>
</dbReference>
<evidence type="ECO:0000259" key="4">
    <source>
        <dbReference type="PROSITE" id="PS51371"/>
    </source>
</evidence>
<keyword evidence="1 2" id="KW-0129">CBS domain</keyword>
<dbReference type="PANTHER" id="PTHR43080:SF2">
    <property type="entry name" value="CBS DOMAIN-CONTAINING PROTEIN"/>
    <property type="match status" value="1"/>
</dbReference>
<dbReference type="Pfam" id="PF00571">
    <property type="entry name" value="CBS"/>
    <property type="match status" value="1"/>
</dbReference>
<evidence type="ECO:0000256" key="2">
    <source>
        <dbReference type="PROSITE-ProRule" id="PRU00703"/>
    </source>
</evidence>
<accession>A0A368UPB3</accession>
<dbReference type="InterPro" id="IPR046342">
    <property type="entry name" value="CBS_dom_sf"/>
</dbReference>
<proteinExistence type="predicted"/>
<evidence type="ECO:0000313" key="5">
    <source>
        <dbReference type="EMBL" id="RCW30642.1"/>
    </source>
</evidence>
<evidence type="ECO:0000256" key="1">
    <source>
        <dbReference type="ARBA" id="ARBA00023122"/>
    </source>
</evidence>
<dbReference type="AlphaFoldDB" id="A0A368UPB3"/>
<dbReference type="InterPro" id="IPR051257">
    <property type="entry name" value="Diverse_CBS-Domain"/>
</dbReference>
<keyword evidence="3" id="KW-1133">Transmembrane helix</keyword>
<comment type="caution">
    <text evidence="5">The sequence shown here is derived from an EMBL/GenBank/DDBJ whole genome shotgun (WGS) entry which is preliminary data.</text>
</comment>
<dbReference type="PROSITE" id="PS51371">
    <property type="entry name" value="CBS"/>
    <property type="match status" value="1"/>
</dbReference>
<sequence length="185" mass="21661">MHFFKKYFHPFIKNLIFFEQIIPAVRMSGLRFFLIIGVFIFWGTRMEYAQVKFQSFLSHYTAKDLLMKDFETLRPEGSLKKAVDLPLKTPQAGFLVKSGDDVATILSKNDIIKGLSKHHEEVNVRPQVITSDFKKVEANKSLRNIFQTMQKKKIQMLPVYEHNKMIGVIDMENIHEFMMIRSAQD</sequence>
<evidence type="ECO:0000256" key="3">
    <source>
        <dbReference type="SAM" id="Phobius"/>
    </source>
</evidence>
<organism evidence="5 6">
    <name type="scientific">Marinilabilia salmonicolor</name>
    <dbReference type="NCBI Taxonomy" id="989"/>
    <lineage>
        <taxon>Bacteria</taxon>
        <taxon>Pseudomonadati</taxon>
        <taxon>Bacteroidota</taxon>
        <taxon>Bacteroidia</taxon>
        <taxon>Marinilabiliales</taxon>
        <taxon>Marinilabiliaceae</taxon>
        <taxon>Marinilabilia</taxon>
    </lineage>
</organism>
<dbReference type="EMBL" id="QPIZ01000021">
    <property type="protein sequence ID" value="RCW30642.1"/>
    <property type="molecule type" value="Genomic_DNA"/>
</dbReference>
<dbReference type="SUPFAM" id="SSF54631">
    <property type="entry name" value="CBS-domain pair"/>
    <property type="match status" value="1"/>
</dbReference>